<dbReference type="EMBL" id="FNFI01000006">
    <property type="protein sequence ID" value="SDK27793.1"/>
    <property type="molecule type" value="Genomic_DNA"/>
</dbReference>
<dbReference type="Gene3D" id="3.50.50.60">
    <property type="entry name" value="FAD/NAD(P)-binding domain"/>
    <property type="match status" value="1"/>
</dbReference>
<evidence type="ECO:0000259" key="1">
    <source>
        <dbReference type="Pfam" id="PF13454"/>
    </source>
</evidence>
<sequence length="472" mass="54392">MTMNRIAIAGAGVSGISVVKFFVNNQRFNENFKIDLYDAPKTAGRGYAYQDDDPQLIINLPAEEMSLTADPDDYTNWLKQHGYDAESYTSRKVYGEYMHSTLKSLIAGHDNINVIEHYADNILFNEDTQTYTLKYNDNEQEYDAVFLMTGEMSYSDPYELKGKDNYFYNPYPLADHLNYLQGKIGIIGSGLSAIDSFRYLLSHGHDKVYVLSRSGEMPSVRGTDYEFTPQHFTLDNAFKYLENGLIPLDKLLELFKAEMLEHDVDMTLFERKTDQPEIDLKYDLEHLDSIGRLQYIIVHLQDAFKTLFKYLSRKDKREYLEEYHPYVESNHSPMPPDGARRILRWIDEDKLVFMHGMSDVEVNHDFTVTFKNHQTEQFDILINATGPVGNIEKDNTPLLQNLYNSLLLEADEFGGVLVTKDHEIISPRFGTMPHFYTMGALTAGSDYLIKGVAMLAEETEDLVNHFLNNYED</sequence>
<reference evidence="3" key="1">
    <citation type="submission" date="2016-10" db="EMBL/GenBank/DDBJ databases">
        <authorList>
            <person name="Varghese N."/>
            <person name="Submissions S."/>
        </authorList>
    </citation>
    <scope>NUCLEOTIDE SEQUENCE [LARGE SCALE GENOMIC DNA]</scope>
    <source>
        <strain evidence="3">CGMCC 1.8911</strain>
    </source>
</reference>
<dbReference type="PANTHER" id="PTHR40254">
    <property type="entry name" value="BLR0577 PROTEIN"/>
    <property type="match status" value="1"/>
</dbReference>
<dbReference type="SUPFAM" id="SSF51905">
    <property type="entry name" value="FAD/NAD(P)-binding domain"/>
    <property type="match status" value="1"/>
</dbReference>
<dbReference type="OrthoDB" id="2211465at2"/>
<dbReference type="PANTHER" id="PTHR40254:SF1">
    <property type="entry name" value="BLR0577 PROTEIN"/>
    <property type="match status" value="1"/>
</dbReference>
<accession>A0A1G9AKM6</accession>
<gene>
    <name evidence="2" type="ORF">SAMN05216187_106164</name>
</gene>
<dbReference type="InterPro" id="IPR052189">
    <property type="entry name" value="L-asp_N-monooxygenase_NS-form"/>
</dbReference>
<feature type="domain" description="FAD-dependent urate hydroxylase HpyO/Asp monooxygenase CreE-like FAD/NAD(P)-binding" evidence="1">
    <location>
        <begin position="7"/>
        <end position="151"/>
    </location>
</feature>
<name>A0A1G9AKM6_9STAP</name>
<dbReference type="Pfam" id="PF13454">
    <property type="entry name" value="NAD_binding_9"/>
    <property type="match status" value="1"/>
</dbReference>
<dbReference type="Proteomes" id="UP000242700">
    <property type="component" value="Unassembled WGS sequence"/>
</dbReference>
<dbReference type="InterPro" id="IPR038732">
    <property type="entry name" value="HpyO/CreE_NAD-binding"/>
</dbReference>
<proteinExistence type="predicted"/>
<evidence type="ECO:0000313" key="2">
    <source>
        <dbReference type="EMBL" id="SDK27793.1"/>
    </source>
</evidence>
<dbReference type="RefSeq" id="WP_092597760.1">
    <property type="nucleotide sequence ID" value="NZ_FNFI01000006.1"/>
</dbReference>
<protein>
    <submittedName>
        <fullName evidence="2">Uncharacterized NAD(P)/FAD-binding protein YdhS</fullName>
    </submittedName>
</protein>
<dbReference type="STRING" id="586411.SAMN05216187_106164"/>
<dbReference type="AlphaFoldDB" id="A0A1G9AKM6"/>
<evidence type="ECO:0000313" key="3">
    <source>
        <dbReference type="Proteomes" id="UP000242700"/>
    </source>
</evidence>
<dbReference type="InterPro" id="IPR036188">
    <property type="entry name" value="FAD/NAD-bd_sf"/>
</dbReference>
<organism evidence="2 3">
    <name type="scientific">Jeotgalicoccus aerolatus</name>
    <dbReference type="NCBI Taxonomy" id="709510"/>
    <lineage>
        <taxon>Bacteria</taxon>
        <taxon>Bacillati</taxon>
        <taxon>Bacillota</taxon>
        <taxon>Bacilli</taxon>
        <taxon>Bacillales</taxon>
        <taxon>Staphylococcaceae</taxon>
        <taxon>Jeotgalicoccus</taxon>
    </lineage>
</organism>